<proteinExistence type="predicted"/>
<feature type="compositionally biased region" description="Polar residues" evidence="1">
    <location>
        <begin position="1"/>
        <end position="13"/>
    </location>
</feature>
<evidence type="ECO:0000313" key="2">
    <source>
        <dbReference type="EMBL" id="PJA90438.1"/>
    </source>
</evidence>
<dbReference type="EMBL" id="PFVJ01000008">
    <property type="protein sequence ID" value="PJA90438.1"/>
    <property type="molecule type" value="Genomic_DNA"/>
</dbReference>
<reference evidence="3" key="1">
    <citation type="submission" date="2017-09" db="EMBL/GenBank/DDBJ databases">
        <title>Depth-based differentiation of microbial function through sediment-hosted aquifers and enrichment of novel symbionts in the deep terrestrial subsurface.</title>
        <authorList>
            <person name="Probst A.J."/>
            <person name="Ladd B."/>
            <person name="Jarett J.K."/>
            <person name="Geller-Mcgrath D.E."/>
            <person name="Sieber C.M.K."/>
            <person name="Emerson J.B."/>
            <person name="Anantharaman K."/>
            <person name="Thomas B.C."/>
            <person name="Malmstrom R."/>
            <person name="Stieglmeier M."/>
            <person name="Klingl A."/>
            <person name="Woyke T."/>
            <person name="Ryan C.M."/>
            <person name="Banfield J.F."/>
        </authorList>
    </citation>
    <scope>NUCLEOTIDE SEQUENCE [LARGE SCALE GENOMIC DNA]</scope>
</reference>
<sequence length="284" mass="32112">MNNSQNNSSSFLTHFSPIQEENDDDIVENNVFLEKDTTPDNFDAIPPDRSTIEKSTEELIKENWNTIDYLDIPKNTEEKPQSDYKSSKEILEKKESKEEELSKTEVSPTSPKNKPVDKEKIKATILLMQSKLNEILNLLDDKTTEKENAPIGSSYTEDGHQVVEGIFNGTAMIGPDGHEYSVPENYASKSRLVEGDTLKLTIKENGSFVYKQIKPTEKKRITGTLVYDEENDQWIAMYDGKSIKVLNASISFYKGNSGDSVVLLVPKEKESEWGAVENIIKKSF</sequence>
<accession>A0A2M7Z7X9</accession>
<evidence type="ECO:0000256" key="1">
    <source>
        <dbReference type="SAM" id="MobiDB-lite"/>
    </source>
</evidence>
<feature type="region of interest" description="Disordered" evidence="1">
    <location>
        <begin position="1"/>
        <end position="53"/>
    </location>
</feature>
<feature type="region of interest" description="Disordered" evidence="1">
    <location>
        <begin position="75"/>
        <end position="117"/>
    </location>
</feature>
<evidence type="ECO:0008006" key="4">
    <source>
        <dbReference type="Google" id="ProtNLM"/>
    </source>
</evidence>
<gene>
    <name evidence="2" type="ORF">CO137_00315</name>
</gene>
<dbReference type="Proteomes" id="UP000230843">
    <property type="component" value="Unassembled WGS sequence"/>
</dbReference>
<protein>
    <recommendedName>
        <fullName evidence="4">50S ribosomal protein L7/L12</fullName>
    </recommendedName>
</protein>
<comment type="caution">
    <text evidence="2">The sequence shown here is derived from an EMBL/GenBank/DDBJ whole genome shotgun (WGS) entry which is preliminary data.</text>
</comment>
<name>A0A2M7Z7X9_9BACT</name>
<dbReference type="AlphaFoldDB" id="A0A2M7Z7X9"/>
<organism evidence="2 3">
    <name type="scientific">Candidatus Magasanikbacteria bacterium CG_4_9_14_3_um_filter_32_9</name>
    <dbReference type="NCBI Taxonomy" id="1974644"/>
    <lineage>
        <taxon>Bacteria</taxon>
        <taxon>Candidatus Magasanikiibacteriota</taxon>
    </lineage>
</organism>
<evidence type="ECO:0000313" key="3">
    <source>
        <dbReference type="Proteomes" id="UP000230843"/>
    </source>
</evidence>
<feature type="compositionally biased region" description="Basic and acidic residues" evidence="1">
    <location>
        <begin position="75"/>
        <end position="103"/>
    </location>
</feature>